<reference evidence="2 3" key="1">
    <citation type="journal article" date="2021" name="ISME Commun">
        <title>Automated analysis of genomic sequences facilitates high-throughput and comprehensive description of bacteria.</title>
        <authorList>
            <person name="Hitch T.C.A."/>
        </authorList>
    </citation>
    <scope>NUCLEOTIDE SEQUENCE [LARGE SCALE GENOMIC DNA]</scope>
    <source>
        <strain evidence="2 3">Sanger_34</strain>
    </source>
</reference>
<dbReference type="Proteomes" id="UP001652397">
    <property type="component" value="Unassembled WGS sequence"/>
</dbReference>
<proteinExistence type="predicted"/>
<feature type="chain" id="PRO_5046388933" description="Lipoprotein" evidence="1">
    <location>
        <begin position="26"/>
        <end position="204"/>
    </location>
</feature>
<evidence type="ECO:0000313" key="2">
    <source>
        <dbReference type="EMBL" id="MCU6789682.1"/>
    </source>
</evidence>
<name>A0ABT2U5B3_9FIRM</name>
<gene>
    <name evidence="2" type="ORF">OCV66_11390</name>
</gene>
<comment type="caution">
    <text evidence="2">The sequence shown here is derived from an EMBL/GenBank/DDBJ whole genome shotgun (WGS) entry which is preliminary data.</text>
</comment>
<dbReference type="EMBL" id="JAOQJE010000010">
    <property type="protein sequence ID" value="MCU6789682.1"/>
    <property type="molecule type" value="Genomic_DNA"/>
</dbReference>
<keyword evidence="3" id="KW-1185">Reference proteome</keyword>
<sequence>MKRLLTGGLAAMLVMLLPGCGDQTAAKPVIYLYPEEVTEVLAQLVYNGELTVTYPAYEDGWAVTAHPDGTLVDAEGKEYSYLFWEGSSDTEYDFSEGFCVAGKDTAAFLQGTLAEIGLTPREYNEFIVYWLPRMQGNAYNLISFQSDRYTETARLTIEPEPDSVLRVFMAWKPLEAPQEITPQTFAQFERDGFTVVEWGGCELP</sequence>
<dbReference type="RefSeq" id="WP_262564512.1">
    <property type="nucleotide sequence ID" value="NZ_JAOQJE010000010.1"/>
</dbReference>
<evidence type="ECO:0008006" key="4">
    <source>
        <dbReference type="Google" id="ProtNLM"/>
    </source>
</evidence>
<evidence type="ECO:0000313" key="3">
    <source>
        <dbReference type="Proteomes" id="UP001652397"/>
    </source>
</evidence>
<feature type="signal peptide" evidence="1">
    <location>
        <begin position="1"/>
        <end position="25"/>
    </location>
</feature>
<evidence type="ECO:0000256" key="1">
    <source>
        <dbReference type="SAM" id="SignalP"/>
    </source>
</evidence>
<keyword evidence="1" id="KW-0732">Signal</keyword>
<organism evidence="2 3">
    <name type="scientific">Agathobaculum ammoniilyticum</name>
    <dbReference type="NCBI Taxonomy" id="2981778"/>
    <lineage>
        <taxon>Bacteria</taxon>
        <taxon>Bacillati</taxon>
        <taxon>Bacillota</taxon>
        <taxon>Clostridia</taxon>
        <taxon>Eubacteriales</taxon>
        <taxon>Butyricicoccaceae</taxon>
        <taxon>Agathobaculum</taxon>
    </lineage>
</organism>
<accession>A0ABT2U5B3</accession>
<protein>
    <recommendedName>
        <fullName evidence="4">Lipoprotein</fullName>
    </recommendedName>
</protein>